<sequence>MEELAQVIGTSANKSLAPATIAAYSSMRKRFEDFASTLSVDRSHLGKLRNLFLAHLINENQLKVLQMAIAALNFFYGRLEGGEAELQKLLIDSAKKETPVVVHKRKASEEDIDKVIDWALNTDTIKATEDCCIILLLFAAFLRISEAAAVRKEHLESKEDGLWWLHIPKSKTDQCKKGTTVAFKLQGRRLVLWSKFLQSLADKSRNQFIFAPSSTRAPSTDTLRKRIRNVLRCSGLRDKGLTSHSFRGGAATAALRRGVSSEDIRRVGRWKSSSSILNYLDPTPI</sequence>
<evidence type="ECO:0000313" key="4">
    <source>
        <dbReference type="Proteomes" id="UP000268014"/>
    </source>
</evidence>
<dbReference type="EMBL" id="UZAF01016578">
    <property type="protein sequence ID" value="VDO30573.1"/>
    <property type="molecule type" value="Genomic_DNA"/>
</dbReference>
<dbReference type="PROSITE" id="PS51898">
    <property type="entry name" value="TYR_RECOMBINASE"/>
    <property type="match status" value="1"/>
</dbReference>
<dbReference type="GO" id="GO:0015074">
    <property type="term" value="P:DNA integration"/>
    <property type="evidence" value="ECO:0007669"/>
    <property type="project" value="InterPro"/>
</dbReference>
<dbReference type="PANTHER" id="PTHR34605">
    <property type="entry name" value="PHAGE_INTEGRASE DOMAIN-CONTAINING PROTEIN"/>
    <property type="match status" value="1"/>
</dbReference>
<dbReference type="OMA" id="ATEDCCI"/>
<keyword evidence="4" id="KW-1185">Reference proteome</keyword>
<dbReference type="InterPro" id="IPR002104">
    <property type="entry name" value="Integrase_catalytic"/>
</dbReference>
<dbReference type="PANTHER" id="PTHR34605:SF3">
    <property type="entry name" value="P CELL-TYPE AGGLUTINATION PROTEIN MAP4-LIKE-RELATED"/>
    <property type="match status" value="1"/>
</dbReference>
<dbReference type="AlphaFoldDB" id="A0A0N4W9K7"/>
<evidence type="ECO:0000256" key="1">
    <source>
        <dbReference type="ARBA" id="ARBA00023172"/>
    </source>
</evidence>
<reference evidence="3 4" key="2">
    <citation type="submission" date="2018-11" db="EMBL/GenBank/DDBJ databases">
        <authorList>
            <consortium name="Pathogen Informatics"/>
        </authorList>
    </citation>
    <scope>NUCLEOTIDE SEQUENCE [LARGE SCALE GENOMIC DNA]</scope>
    <source>
        <strain evidence="3 4">MHpl1</strain>
    </source>
</reference>
<dbReference type="OrthoDB" id="5867182at2759"/>
<dbReference type="STRING" id="6290.A0A0N4W9K7"/>
<dbReference type="GO" id="GO:0003677">
    <property type="term" value="F:DNA binding"/>
    <property type="evidence" value="ECO:0007669"/>
    <property type="project" value="InterPro"/>
</dbReference>
<accession>A0A0N4W9K7</accession>
<evidence type="ECO:0000313" key="5">
    <source>
        <dbReference type="WBParaSite" id="HPLM_0000698701-mRNA-1"/>
    </source>
</evidence>
<reference evidence="5" key="1">
    <citation type="submission" date="2017-02" db="UniProtKB">
        <authorList>
            <consortium name="WormBaseParasite"/>
        </authorList>
    </citation>
    <scope>IDENTIFICATION</scope>
</reference>
<protein>
    <submittedName>
        <fullName evidence="5">Phage_integrase domain-containing protein</fullName>
    </submittedName>
</protein>
<dbReference type="InterPro" id="IPR052925">
    <property type="entry name" value="Phage_Integrase-like_Recomb"/>
</dbReference>
<dbReference type="WBParaSite" id="HPLM_0000698701-mRNA-1">
    <property type="protein sequence ID" value="HPLM_0000698701-mRNA-1"/>
    <property type="gene ID" value="HPLM_0000698701"/>
</dbReference>
<organism evidence="5">
    <name type="scientific">Haemonchus placei</name>
    <name type="common">Barber's pole worm</name>
    <dbReference type="NCBI Taxonomy" id="6290"/>
    <lineage>
        <taxon>Eukaryota</taxon>
        <taxon>Metazoa</taxon>
        <taxon>Ecdysozoa</taxon>
        <taxon>Nematoda</taxon>
        <taxon>Chromadorea</taxon>
        <taxon>Rhabditida</taxon>
        <taxon>Rhabditina</taxon>
        <taxon>Rhabditomorpha</taxon>
        <taxon>Strongyloidea</taxon>
        <taxon>Trichostrongylidae</taxon>
        <taxon>Haemonchus</taxon>
    </lineage>
</organism>
<dbReference type="InterPro" id="IPR013762">
    <property type="entry name" value="Integrase-like_cat_sf"/>
</dbReference>
<dbReference type="InterPro" id="IPR011010">
    <property type="entry name" value="DNA_brk_join_enz"/>
</dbReference>
<dbReference type="Pfam" id="PF00589">
    <property type="entry name" value="Phage_integrase"/>
    <property type="match status" value="1"/>
</dbReference>
<dbReference type="Proteomes" id="UP000268014">
    <property type="component" value="Unassembled WGS sequence"/>
</dbReference>
<feature type="domain" description="Tyr recombinase" evidence="2">
    <location>
        <begin position="102"/>
        <end position="285"/>
    </location>
</feature>
<evidence type="ECO:0000313" key="3">
    <source>
        <dbReference type="EMBL" id="VDO30573.1"/>
    </source>
</evidence>
<proteinExistence type="predicted"/>
<dbReference type="SUPFAM" id="SSF56349">
    <property type="entry name" value="DNA breaking-rejoining enzymes"/>
    <property type="match status" value="1"/>
</dbReference>
<gene>
    <name evidence="3" type="ORF">HPLM_LOCUS6979</name>
</gene>
<evidence type="ECO:0000259" key="2">
    <source>
        <dbReference type="PROSITE" id="PS51898"/>
    </source>
</evidence>
<dbReference type="Gene3D" id="1.10.443.10">
    <property type="entry name" value="Intergrase catalytic core"/>
    <property type="match status" value="1"/>
</dbReference>
<name>A0A0N4W9K7_HAEPC</name>
<dbReference type="GO" id="GO:0006310">
    <property type="term" value="P:DNA recombination"/>
    <property type="evidence" value="ECO:0007669"/>
    <property type="project" value="UniProtKB-KW"/>
</dbReference>
<keyword evidence="1" id="KW-0233">DNA recombination</keyword>